<dbReference type="EMBL" id="MTKQ01000176">
    <property type="protein sequence ID" value="RWX47222.1"/>
    <property type="molecule type" value="Genomic_DNA"/>
</dbReference>
<accession>A0A3S3RSX1</accession>
<gene>
    <name evidence="1" type="ORF">VT99_11761</name>
</gene>
<protein>
    <submittedName>
        <fullName evidence="1">Uncharacterized protein</fullName>
    </submittedName>
</protein>
<reference evidence="1 2" key="1">
    <citation type="submission" date="2017-01" db="EMBL/GenBank/DDBJ databases">
        <title>The cable genome- insights into the physiology and evolution of filamentous bacteria capable of sulfide oxidation via long distance electron transfer.</title>
        <authorList>
            <person name="Schreiber L."/>
            <person name="Bjerg J.T."/>
            <person name="Boggild A."/>
            <person name="Van De Vossenberg J."/>
            <person name="Meysman F."/>
            <person name="Nielsen L.P."/>
            <person name="Schramm A."/>
            <person name="Kjeldsen K.U."/>
        </authorList>
    </citation>
    <scope>NUCLEOTIDE SEQUENCE [LARGE SCALE GENOMIC DNA]</scope>
    <source>
        <strain evidence="1">A2</strain>
    </source>
</reference>
<sequence length="63" mass="7156">LIMAHVVFQGLVLALEDKINANYLKSIVIPSGSRMVCVMILFFVKSISYHGRDEKDPRTQHEP</sequence>
<dbReference type="AlphaFoldDB" id="A0A3S3RSX1"/>
<name>A0A3S3RSX1_9BACT</name>
<proteinExistence type="predicted"/>
<comment type="caution">
    <text evidence="1">The sequence shown here is derived from an EMBL/GenBank/DDBJ whole genome shotgun (WGS) entry which is preliminary data.</text>
</comment>
<evidence type="ECO:0000313" key="1">
    <source>
        <dbReference type="EMBL" id="RWX47222.1"/>
    </source>
</evidence>
<dbReference type="Proteomes" id="UP000286862">
    <property type="component" value="Unassembled WGS sequence"/>
</dbReference>
<evidence type="ECO:0000313" key="2">
    <source>
        <dbReference type="Proteomes" id="UP000286862"/>
    </source>
</evidence>
<organism evidence="1 2">
    <name type="scientific">Candidatus Electrothrix marina</name>
    <dbReference type="NCBI Taxonomy" id="1859130"/>
    <lineage>
        <taxon>Bacteria</taxon>
        <taxon>Pseudomonadati</taxon>
        <taxon>Thermodesulfobacteriota</taxon>
        <taxon>Desulfobulbia</taxon>
        <taxon>Desulfobulbales</taxon>
        <taxon>Desulfobulbaceae</taxon>
        <taxon>Candidatus Electrothrix</taxon>
    </lineage>
</organism>
<feature type="non-terminal residue" evidence="1">
    <location>
        <position position="1"/>
    </location>
</feature>